<dbReference type="PANTHER" id="PTHR46018:SF2">
    <property type="entry name" value="ZINC PHOSPHODIESTERASE ELAC PROTEIN 1"/>
    <property type="match status" value="1"/>
</dbReference>
<proteinExistence type="predicted"/>
<dbReference type="EMBL" id="BRYB01000789">
    <property type="protein sequence ID" value="GMI37746.1"/>
    <property type="molecule type" value="Genomic_DNA"/>
</dbReference>
<evidence type="ECO:0000313" key="2">
    <source>
        <dbReference type="EMBL" id="GMI37746.1"/>
    </source>
</evidence>
<reference evidence="2 3" key="1">
    <citation type="journal article" date="2023" name="Commun. Biol.">
        <title>Genome analysis of Parmales, the sister group of diatoms, reveals the evolutionary specialization of diatoms from phago-mixotrophs to photoautotrophs.</title>
        <authorList>
            <person name="Ban H."/>
            <person name="Sato S."/>
            <person name="Yoshikawa S."/>
            <person name="Yamada K."/>
            <person name="Nakamura Y."/>
            <person name="Ichinomiya M."/>
            <person name="Sato N."/>
            <person name="Blanc-Mathieu R."/>
            <person name="Endo H."/>
            <person name="Kuwata A."/>
            <person name="Ogata H."/>
        </authorList>
    </citation>
    <scope>NUCLEOTIDE SEQUENCE [LARGE SCALE GENOMIC DNA]</scope>
</reference>
<dbReference type="Proteomes" id="UP001165060">
    <property type="component" value="Unassembled WGS sequence"/>
</dbReference>
<dbReference type="Pfam" id="PF12706">
    <property type="entry name" value="Lactamase_B_2"/>
    <property type="match status" value="1"/>
</dbReference>
<dbReference type="SUPFAM" id="SSF56281">
    <property type="entry name" value="Metallo-hydrolase/oxidoreductase"/>
    <property type="match status" value="1"/>
</dbReference>
<evidence type="ECO:0000259" key="1">
    <source>
        <dbReference type="Pfam" id="PF12706"/>
    </source>
</evidence>
<evidence type="ECO:0000313" key="3">
    <source>
        <dbReference type="Proteomes" id="UP001165060"/>
    </source>
</evidence>
<feature type="domain" description="Metallo-beta-lactamase" evidence="1">
    <location>
        <begin position="32"/>
        <end position="120"/>
    </location>
</feature>
<protein>
    <recommendedName>
        <fullName evidence="1">Metallo-beta-lactamase domain-containing protein</fullName>
    </recommendedName>
</protein>
<name>A0ABQ6N169_9STRA</name>
<dbReference type="PANTHER" id="PTHR46018">
    <property type="entry name" value="ZINC PHOSPHODIESTERASE ELAC PROTEIN 1"/>
    <property type="match status" value="1"/>
</dbReference>
<dbReference type="Gene3D" id="3.60.15.10">
    <property type="entry name" value="Ribonuclease Z/Hydroxyacylglutathione hydrolase-like"/>
    <property type="match status" value="1"/>
</dbReference>
<dbReference type="InterPro" id="IPR036866">
    <property type="entry name" value="RibonucZ/Hydroxyglut_hydro"/>
</dbReference>
<keyword evidence="3" id="KW-1185">Reference proteome</keyword>
<comment type="caution">
    <text evidence="2">The sequence shown here is derived from an EMBL/GenBank/DDBJ whole genome shotgun (WGS) entry which is preliminary data.</text>
</comment>
<accession>A0ABQ6N169</accession>
<gene>
    <name evidence="2" type="ORF">TeGR_g9663</name>
</gene>
<dbReference type="InterPro" id="IPR001279">
    <property type="entry name" value="Metallo-B-lactamas"/>
</dbReference>
<organism evidence="2 3">
    <name type="scientific">Tetraparma gracilis</name>
    <dbReference type="NCBI Taxonomy" id="2962635"/>
    <lineage>
        <taxon>Eukaryota</taxon>
        <taxon>Sar</taxon>
        <taxon>Stramenopiles</taxon>
        <taxon>Ochrophyta</taxon>
        <taxon>Bolidophyceae</taxon>
        <taxon>Parmales</taxon>
        <taxon>Triparmaceae</taxon>
        <taxon>Tetraparma</taxon>
    </lineage>
</organism>
<sequence length="140" mass="15354">MVLFPTGTASCVPSATRGTSSLAFRSPLGTWLFDAGEGTQLQLQSAPVTKSKINRIFVTHAHGDHTFGLPGLLCFLGVDRARDPNQPIEIYGPEGLRSYLRSAVRYTSSRICPCYRVHELRDVPLAPGWRPWKTRGKVGG</sequence>